<keyword evidence="10" id="KW-1185">Reference proteome</keyword>
<dbReference type="InterPro" id="IPR050171">
    <property type="entry name" value="MFS_Transporters"/>
</dbReference>
<keyword evidence="2" id="KW-0813">Transport</keyword>
<evidence type="ECO:0000256" key="1">
    <source>
        <dbReference type="ARBA" id="ARBA00004651"/>
    </source>
</evidence>
<feature type="transmembrane region" description="Helical" evidence="7">
    <location>
        <begin position="269"/>
        <end position="288"/>
    </location>
</feature>
<feature type="domain" description="Major facilitator superfamily (MFS) profile" evidence="8">
    <location>
        <begin position="7"/>
        <end position="414"/>
    </location>
</feature>
<proteinExistence type="predicted"/>
<keyword evidence="6 7" id="KW-0472">Membrane</keyword>
<feature type="transmembrane region" description="Helical" evidence="7">
    <location>
        <begin position="16"/>
        <end position="37"/>
    </location>
</feature>
<keyword evidence="3" id="KW-1003">Cell membrane</keyword>
<dbReference type="InterPro" id="IPR036259">
    <property type="entry name" value="MFS_trans_sf"/>
</dbReference>
<dbReference type="PANTHER" id="PTHR23517">
    <property type="entry name" value="RESISTANCE PROTEIN MDTM, PUTATIVE-RELATED-RELATED"/>
    <property type="match status" value="1"/>
</dbReference>
<evidence type="ECO:0000256" key="5">
    <source>
        <dbReference type="ARBA" id="ARBA00022989"/>
    </source>
</evidence>
<gene>
    <name evidence="9" type="ORF">ACFSX4_00565</name>
</gene>
<comment type="caution">
    <text evidence="9">The sequence shown here is derived from an EMBL/GenBank/DDBJ whole genome shotgun (WGS) entry which is preliminary data.</text>
</comment>
<dbReference type="Proteomes" id="UP001597519">
    <property type="component" value="Unassembled WGS sequence"/>
</dbReference>
<dbReference type="InterPro" id="IPR011701">
    <property type="entry name" value="MFS"/>
</dbReference>
<keyword evidence="4 7" id="KW-0812">Transmembrane</keyword>
<dbReference type="InterPro" id="IPR020846">
    <property type="entry name" value="MFS_dom"/>
</dbReference>
<dbReference type="PROSITE" id="PS50850">
    <property type="entry name" value="MFS"/>
    <property type="match status" value="1"/>
</dbReference>
<feature type="transmembrane region" description="Helical" evidence="7">
    <location>
        <begin position="137"/>
        <end position="161"/>
    </location>
</feature>
<feature type="transmembrane region" description="Helical" evidence="7">
    <location>
        <begin position="227"/>
        <end position="249"/>
    </location>
</feature>
<dbReference type="Pfam" id="PF07690">
    <property type="entry name" value="MFS_1"/>
    <property type="match status" value="2"/>
</dbReference>
<feature type="transmembrane region" description="Helical" evidence="7">
    <location>
        <begin position="43"/>
        <end position="62"/>
    </location>
</feature>
<feature type="transmembrane region" description="Helical" evidence="7">
    <location>
        <begin position="386"/>
        <end position="406"/>
    </location>
</feature>
<feature type="transmembrane region" description="Helical" evidence="7">
    <location>
        <begin position="361"/>
        <end position="380"/>
    </location>
</feature>
<name>A0ABW5WRG3_9STAP</name>
<accession>A0ABW5WRG3</accession>
<feature type="transmembrane region" description="Helical" evidence="7">
    <location>
        <begin position="324"/>
        <end position="341"/>
    </location>
</feature>
<feature type="transmembrane region" description="Helical" evidence="7">
    <location>
        <begin position="74"/>
        <end position="93"/>
    </location>
</feature>
<evidence type="ECO:0000256" key="6">
    <source>
        <dbReference type="ARBA" id="ARBA00023136"/>
    </source>
</evidence>
<dbReference type="PANTHER" id="PTHR23517:SF3">
    <property type="entry name" value="INTEGRAL MEMBRANE TRANSPORT PROTEIN"/>
    <property type="match status" value="1"/>
</dbReference>
<comment type="subcellular location">
    <subcellularLocation>
        <location evidence="1">Cell membrane</location>
        <topology evidence="1">Multi-pass membrane protein</topology>
    </subcellularLocation>
</comment>
<evidence type="ECO:0000259" key="8">
    <source>
        <dbReference type="PROSITE" id="PS50850"/>
    </source>
</evidence>
<dbReference type="SUPFAM" id="SSF103473">
    <property type="entry name" value="MFS general substrate transporter"/>
    <property type="match status" value="1"/>
</dbReference>
<feature type="transmembrane region" description="Helical" evidence="7">
    <location>
        <begin position="167"/>
        <end position="187"/>
    </location>
</feature>
<reference evidence="10" key="1">
    <citation type="journal article" date="2019" name="Int. J. Syst. Evol. Microbiol.">
        <title>The Global Catalogue of Microorganisms (GCM) 10K type strain sequencing project: providing services to taxonomists for standard genome sequencing and annotation.</title>
        <authorList>
            <consortium name="The Broad Institute Genomics Platform"/>
            <consortium name="The Broad Institute Genome Sequencing Center for Infectious Disease"/>
            <person name="Wu L."/>
            <person name="Ma J."/>
        </authorList>
    </citation>
    <scope>NUCLEOTIDE SEQUENCE [LARGE SCALE GENOMIC DNA]</scope>
    <source>
        <strain evidence="10">KCTC 33575</strain>
    </source>
</reference>
<dbReference type="Gene3D" id="1.20.1250.20">
    <property type="entry name" value="MFS general substrate transporter like domains"/>
    <property type="match status" value="1"/>
</dbReference>
<protein>
    <submittedName>
        <fullName evidence="9">MFS transporter</fullName>
    </submittedName>
</protein>
<dbReference type="EMBL" id="JBHUOQ010000001">
    <property type="protein sequence ID" value="MFD2828937.1"/>
    <property type="molecule type" value="Genomic_DNA"/>
</dbReference>
<feature type="transmembrane region" description="Helical" evidence="7">
    <location>
        <begin position="300"/>
        <end position="318"/>
    </location>
</feature>
<feature type="transmembrane region" description="Helical" evidence="7">
    <location>
        <begin position="99"/>
        <end position="125"/>
    </location>
</feature>
<evidence type="ECO:0000313" key="9">
    <source>
        <dbReference type="EMBL" id="MFD2828937.1"/>
    </source>
</evidence>
<keyword evidence="5 7" id="KW-1133">Transmembrane helix</keyword>
<evidence type="ECO:0000313" key="10">
    <source>
        <dbReference type="Proteomes" id="UP001597519"/>
    </source>
</evidence>
<evidence type="ECO:0000256" key="4">
    <source>
        <dbReference type="ARBA" id="ARBA00022692"/>
    </source>
</evidence>
<dbReference type="RefSeq" id="WP_377770484.1">
    <property type="nucleotide sequence ID" value="NZ_JBHUOQ010000001.1"/>
</dbReference>
<evidence type="ECO:0000256" key="2">
    <source>
        <dbReference type="ARBA" id="ARBA00022448"/>
    </source>
</evidence>
<organism evidence="9 10">
    <name type="scientific">Corticicoccus populi</name>
    <dbReference type="NCBI Taxonomy" id="1812821"/>
    <lineage>
        <taxon>Bacteria</taxon>
        <taxon>Bacillati</taxon>
        <taxon>Bacillota</taxon>
        <taxon>Bacilli</taxon>
        <taxon>Bacillales</taxon>
        <taxon>Staphylococcaceae</taxon>
        <taxon>Corticicoccus</taxon>
    </lineage>
</organism>
<evidence type="ECO:0000256" key="3">
    <source>
        <dbReference type="ARBA" id="ARBA00022475"/>
    </source>
</evidence>
<evidence type="ECO:0000256" key="7">
    <source>
        <dbReference type="SAM" id="Phobius"/>
    </source>
</evidence>
<sequence>MKQFTAFNQTIRIRMFLNFFSVITSAMVMPYTILYFNDLIGKGLISTIIIMIGMISVAGYLLGGYVTDSYGRKLIIIIGEGISGAGFIVISYLDYVEAAYIIPIIIVFSIMYFFETAANPAYAALIIDVSHENERRVIYTYFMWLSSIAFALGSVVGGFYFEHHSSVLYFIMGLTSLISSILTYLFVKEKSFSKQNNIDHLENVREIKRDIPGQKTYSIISIFKNRFFLLLCTGAFLLTLLSEQIYSYLSVRVVENYRIENFSITGHQMMGYLHLENTIIMTLSAGIIMRVTKKLEDKSVIIIGLILNVTGYICLSYFLQPMVLFFGMFLVAVGFLTYRPVQQTIIANSIPENSRGRHLSVIGLAGPLGGMVSGLFIWLSEYVSETGITFIFLIVGILIIINYLRVLKYYNAEIK</sequence>